<organism evidence="1 2">
    <name type="scientific">Mycena metata</name>
    <dbReference type="NCBI Taxonomy" id="1033252"/>
    <lineage>
        <taxon>Eukaryota</taxon>
        <taxon>Fungi</taxon>
        <taxon>Dikarya</taxon>
        <taxon>Basidiomycota</taxon>
        <taxon>Agaricomycotina</taxon>
        <taxon>Agaricomycetes</taxon>
        <taxon>Agaricomycetidae</taxon>
        <taxon>Agaricales</taxon>
        <taxon>Marasmiineae</taxon>
        <taxon>Mycenaceae</taxon>
        <taxon>Mycena</taxon>
    </lineage>
</organism>
<accession>A0AAD7IG40</accession>
<gene>
    <name evidence="1" type="ORF">B0H16DRAFT_1464173</name>
</gene>
<dbReference type="EMBL" id="JARKIB010000095">
    <property type="protein sequence ID" value="KAJ7742308.1"/>
    <property type="molecule type" value="Genomic_DNA"/>
</dbReference>
<evidence type="ECO:0000313" key="1">
    <source>
        <dbReference type="EMBL" id="KAJ7742308.1"/>
    </source>
</evidence>
<protein>
    <submittedName>
        <fullName evidence="1">Uncharacterized protein</fullName>
    </submittedName>
</protein>
<dbReference type="Proteomes" id="UP001215598">
    <property type="component" value="Unassembled WGS sequence"/>
</dbReference>
<keyword evidence="2" id="KW-1185">Reference proteome</keyword>
<reference evidence="1" key="1">
    <citation type="submission" date="2023-03" db="EMBL/GenBank/DDBJ databases">
        <title>Massive genome expansion in bonnet fungi (Mycena s.s.) driven by repeated elements and novel gene families across ecological guilds.</title>
        <authorList>
            <consortium name="Lawrence Berkeley National Laboratory"/>
            <person name="Harder C.B."/>
            <person name="Miyauchi S."/>
            <person name="Viragh M."/>
            <person name="Kuo A."/>
            <person name="Thoen E."/>
            <person name="Andreopoulos B."/>
            <person name="Lu D."/>
            <person name="Skrede I."/>
            <person name="Drula E."/>
            <person name="Henrissat B."/>
            <person name="Morin E."/>
            <person name="Kohler A."/>
            <person name="Barry K."/>
            <person name="LaButti K."/>
            <person name="Morin E."/>
            <person name="Salamov A."/>
            <person name="Lipzen A."/>
            <person name="Mereny Z."/>
            <person name="Hegedus B."/>
            <person name="Baldrian P."/>
            <person name="Stursova M."/>
            <person name="Weitz H."/>
            <person name="Taylor A."/>
            <person name="Grigoriev I.V."/>
            <person name="Nagy L.G."/>
            <person name="Martin F."/>
            <person name="Kauserud H."/>
        </authorList>
    </citation>
    <scope>NUCLEOTIDE SEQUENCE</scope>
    <source>
        <strain evidence="1">CBHHK182m</strain>
    </source>
</reference>
<sequence>MLKGCLMGERWVKSFSCLVLELDGRACWMAERWVKIFSCLVLELDGRACWMAERWVKSFSCLVLKGYPPENAETPARLRVGDFFCGYPLLVLELDGRACWMAERWVKIFSCLVLELNGRAASSFWLGTGARWPSVLDGRAVGQLFLPWRSSLMGER</sequence>
<comment type="caution">
    <text evidence="1">The sequence shown here is derived from an EMBL/GenBank/DDBJ whole genome shotgun (WGS) entry which is preliminary data.</text>
</comment>
<evidence type="ECO:0000313" key="2">
    <source>
        <dbReference type="Proteomes" id="UP001215598"/>
    </source>
</evidence>
<proteinExistence type="predicted"/>
<dbReference type="AlphaFoldDB" id="A0AAD7IG40"/>
<name>A0AAD7IG40_9AGAR</name>